<dbReference type="PROSITE" id="PS51500">
    <property type="entry name" value="SIN"/>
    <property type="match status" value="1"/>
</dbReference>
<accession>A0ABN3ZBR9</accession>
<dbReference type="RefSeq" id="WP_003325442.1">
    <property type="nucleotide sequence ID" value="NC_014639.1"/>
</dbReference>
<dbReference type="InterPro" id="IPR036281">
    <property type="entry name" value="SinR/SinI_dimer_dom_sf"/>
</dbReference>
<gene>
    <name evidence="2" type="ordered locus">BATR1942_10615</name>
</gene>
<keyword evidence="3" id="KW-1185">Reference proteome</keyword>
<protein>
    <submittedName>
        <fullName evidence="2">Antagonist of SinR</fullName>
    </submittedName>
</protein>
<name>A0ABN3ZBR9_BACA1</name>
<dbReference type="NCBIfam" id="NF046031">
    <property type="entry name" value="AntRepSinIBacil"/>
    <property type="match status" value="1"/>
</dbReference>
<evidence type="ECO:0000313" key="2">
    <source>
        <dbReference type="EMBL" id="ADP33054.1"/>
    </source>
</evidence>
<evidence type="ECO:0000259" key="1">
    <source>
        <dbReference type="PROSITE" id="PS51500"/>
    </source>
</evidence>
<dbReference type="InterPro" id="IPR010981">
    <property type="entry name" value="SinR/SinI_dimer_dom"/>
</dbReference>
<organism evidence="2 3">
    <name type="scientific">Bacillus atrophaeus (strain 1942)</name>
    <dbReference type="NCBI Taxonomy" id="720555"/>
    <lineage>
        <taxon>Bacteria</taxon>
        <taxon>Bacillati</taxon>
        <taxon>Bacillota</taxon>
        <taxon>Bacilli</taxon>
        <taxon>Bacillales</taxon>
        <taxon>Bacillaceae</taxon>
        <taxon>Bacillus</taxon>
    </lineage>
</organism>
<proteinExistence type="predicted"/>
<reference evidence="2 3" key="1">
    <citation type="journal article" date="2011" name="Front. Microbiol.">
        <title>Genomic signatures of strain selection and enhancement in Bacillus atrophaeus var. globigii, a historical biowarfare simulant.</title>
        <authorList>
            <person name="Gibbons H.S."/>
            <person name="Broomall S.M."/>
            <person name="McNew L.A."/>
            <person name="Daligault H."/>
            <person name="Chapman C."/>
            <person name="Bruce D."/>
            <person name="Karavis M."/>
            <person name="Krepps M."/>
            <person name="McGregor P.A."/>
            <person name="Hong C."/>
            <person name="Park K.H."/>
            <person name="Akmal A."/>
            <person name="Feldman A."/>
            <person name="Lin J.S."/>
            <person name="Chang W.E."/>
            <person name="Higgs B.W."/>
            <person name="Demirev P."/>
            <person name="Lindquist J."/>
            <person name="Liem A."/>
            <person name="Fochler E."/>
            <person name="Read T.D."/>
            <person name="Tapia R."/>
            <person name="Johnson S."/>
            <person name="Bishop-Lilly K.A."/>
            <person name="Detter C."/>
            <person name="Han C."/>
            <person name="Sozhamannan S."/>
            <person name="Rosenzweig C.N."/>
            <person name="Skowronski E.W."/>
        </authorList>
    </citation>
    <scope>NUCLEOTIDE SEQUENCE [LARGE SCALE GENOMIC DNA]</scope>
    <source>
        <strain evidence="2 3">1942</strain>
    </source>
</reference>
<dbReference type="Proteomes" id="UP000006867">
    <property type="component" value="Chromosome"/>
</dbReference>
<sequence length="57" mass="6814">MKNAKKELLELDQEWVELMKRAREANINPEEIRKYLYLHKKSAHPVPATRSHTINPF</sequence>
<feature type="domain" description="Sin" evidence="1">
    <location>
        <begin position="2"/>
        <end position="40"/>
    </location>
</feature>
<evidence type="ECO:0000313" key="3">
    <source>
        <dbReference type="Proteomes" id="UP000006867"/>
    </source>
</evidence>
<dbReference type="SUPFAM" id="SSF47406">
    <property type="entry name" value="SinR repressor dimerisation domain-like"/>
    <property type="match status" value="1"/>
</dbReference>
<dbReference type="EMBL" id="CP002207">
    <property type="protein sequence ID" value="ADP33054.1"/>
    <property type="molecule type" value="Genomic_DNA"/>
</dbReference>
<dbReference type="Pfam" id="PF08671">
    <property type="entry name" value="SinI"/>
    <property type="match status" value="1"/>
</dbReference>